<dbReference type="Proteomes" id="UP001156870">
    <property type="component" value="Unassembled WGS sequence"/>
</dbReference>
<keyword evidence="5" id="KW-0802">TPR repeat</keyword>
<dbReference type="GO" id="GO:0000407">
    <property type="term" value="C:phagophore assembly site"/>
    <property type="evidence" value="ECO:0007669"/>
    <property type="project" value="TreeGrafter"/>
</dbReference>
<dbReference type="SMART" id="SM00220">
    <property type="entry name" value="S_TKc"/>
    <property type="match status" value="1"/>
</dbReference>
<feature type="domain" description="Protein kinase" evidence="7">
    <location>
        <begin position="15"/>
        <end position="284"/>
    </location>
</feature>
<keyword evidence="4 6" id="KW-0067">ATP-binding</keyword>
<evidence type="ECO:0000259" key="7">
    <source>
        <dbReference type="PROSITE" id="PS50011"/>
    </source>
</evidence>
<dbReference type="GO" id="GO:0016020">
    <property type="term" value="C:membrane"/>
    <property type="evidence" value="ECO:0007669"/>
    <property type="project" value="TreeGrafter"/>
</dbReference>
<protein>
    <recommendedName>
        <fullName evidence="7">Protein kinase domain-containing protein</fullName>
    </recommendedName>
</protein>
<evidence type="ECO:0000256" key="6">
    <source>
        <dbReference type="PROSITE-ProRule" id="PRU10141"/>
    </source>
</evidence>
<keyword evidence="3" id="KW-0418">Kinase</keyword>
<dbReference type="PROSITE" id="PS00108">
    <property type="entry name" value="PROTEIN_KINASE_ST"/>
    <property type="match status" value="1"/>
</dbReference>
<evidence type="ECO:0000256" key="2">
    <source>
        <dbReference type="ARBA" id="ARBA00022741"/>
    </source>
</evidence>
<dbReference type="InterPro" id="IPR000719">
    <property type="entry name" value="Prot_kinase_dom"/>
</dbReference>
<dbReference type="GO" id="GO:0005776">
    <property type="term" value="C:autophagosome"/>
    <property type="evidence" value="ECO:0007669"/>
    <property type="project" value="TreeGrafter"/>
</dbReference>
<feature type="repeat" description="TPR" evidence="5">
    <location>
        <begin position="706"/>
        <end position="739"/>
    </location>
</feature>
<dbReference type="Pfam" id="PF14559">
    <property type="entry name" value="TPR_19"/>
    <property type="match status" value="1"/>
</dbReference>
<dbReference type="Gene3D" id="3.30.200.20">
    <property type="entry name" value="Phosphorylase Kinase, domain 1"/>
    <property type="match status" value="1"/>
</dbReference>
<evidence type="ECO:0000313" key="9">
    <source>
        <dbReference type="Proteomes" id="UP001156870"/>
    </source>
</evidence>
<dbReference type="GO" id="GO:0005829">
    <property type="term" value="C:cytosol"/>
    <property type="evidence" value="ECO:0007669"/>
    <property type="project" value="TreeGrafter"/>
</dbReference>
<keyword evidence="9" id="KW-1185">Reference proteome</keyword>
<keyword evidence="2 6" id="KW-0547">Nucleotide-binding</keyword>
<comment type="caution">
    <text evidence="8">The sequence shown here is derived from an EMBL/GenBank/DDBJ whole genome shotgun (WGS) entry which is preliminary data.</text>
</comment>
<dbReference type="SUPFAM" id="SSF56112">
    <property type="entry name" value="Protein kinase-like (PK-like)"/>
    <property type="match status" value="1"/>
</dbReference>
<dbReference type="GO" id="GO:0005524">
    <property type="term" value="F:ATP binding"/>
    <property type="evidence" value="ECO:0007669"/>
    <property type="project" value="UniProtKB-UniRule"/>
</dbReference>
<dbReference type="PANTHER" id="PTHR24348:SF22">
    <property type="entry name" value="NON-SPECIFIC SERINE_THREONINE PROTEIN KINASE"/>
    <property type="match status" value="1"/>
</dbReference>
<dbReference type="CDD" id="cd14014">
    <property type="entry name" value="STKc_PknB_like"/>
    <property type="match status" value="1"/>
</dbReference>
<dbReference type="EMBL" id="BSPD01000029">
    <property type="protein sequence ID" value="GLS25289.1"/>
    <property type="molecule type" value="Genomic_DNA"/>
</dbReference>
<evidence type="ECO:0000313" key="8">
    <source>
        <dbReference type="EMBL" id="GLS25289.1"/>
    </source>
</evidence>
<dbReference type="PROSITE" id="PS50011">
    <property type="entry name" value="PROTEIN_KINASE_DOM"/>
    <property type="match status" value="1"/>
</dbReference>
<feature type="binding site" evidence="6">
    <location>
        <position position="44"/>
    </location>
    <ligand>
        <name>ATP</name>
        <dbReference type="ChEBI" id="CHEBI:30616"/>
    </ligand>
</feature>
<dbReference type="InterPro" id="IPR011990">
    <property type="entry name" value="TPR-like_helical_dom_sf"/>
</dbReference>
<organism evidence="8 9">
    <name type="scientific">Marinibactrum halimedae</name>
    <dbReference type="NCBI Taxonomy" id="1444977"/>
    <lineage>
        <taxon>Bacteria</taxon>
        <taxon>Pseudomonadati</taxon>
        <taxon>Pseudomonadota</taxon>
        <taxon>Gammaproteobacteria</taxon>
        <taxon>Cellvibrionales</taxon>
        <taxon>Cellvibrionaceae</taxon>
        <taxon>Marinibactrum</taxon>
    </lineage>
</organism>
<evidence type="ECO:0000256" key="1">
    <source>
        <dbReference type="ARBA" id="ARBA00022679"/>
    </source>
</evidence>
<reference evidence="8 9" key="1">
    <citation type="journal article" date="2014" name="Int. J. Syst. Evol. Microbiol.">
        <title>Complete genome sequence of Corynebacterium casei LMG S-19264T (=DSM 44701T), isolated from a smear-ripened cheese.</title>
        <authorList>
            <consortium name="US DOE Joint Genome Institute (JGI-PGF)"/>
            <person name="Walter F."/>
            <person name="Albersmeier A."/>
            <person name="Kalinowski J."/>
            <person name="Ruckert C."/>
        </authorList>
    </citation>
    <scope>NUCLEOTIDE SEQUENCE [LARGE SCALE GENOMIC DNA]</scope>
    <source>
        <strain evidence="8 9">NBRC 110095</strain>
    </source>
</reference>
<dbReference type="PANTHER" id="PTHR24348">
    <property type="entry name" value="SERINE/THREONINE-PROTEIN KINASE UNC-51-RELATED"/>
    <property type="match status" value="1"/>
</dbReference>
<dbReference type="InterPro" id="IPR019734">
    <property type="entry name" value="TPR_rpt"/>
</dbReference>
<dbReference type="PROSITE" id="PS50005">
    <property type="entry name" value="TPR"/>
    <property type="match status" value="1"/>
</dbReference>
<dbReference type="InterPro" id="IPR045269">
    <property type="entry name" value="Atg1-like"/>
</dbReference>
<dbReference type="InterPro" id="IPR011009">
    <property type="entry name" value="Kinase-like_dom_sf"/>
</dbReference>
<accession>A0AA37T1X1</accession>
<proteinExistence type="predicted"/>
<dbReference type="InterPro" id="IPR017441">
    <property type="entry name" value="Protein_kinase_ATP_BS"/>
</dbReference>
<dbReference type="GO" id="GO:0004674">
    <property type="term" value="F:protein serine/threonine kinase activity"/>
    <property type="evidence" value="ECO:0007669"/>
    <property type="project" value="InterPro"/>
</dbReference>
<dbReference type="InterPro" id="IPR008271">
    <property type="entry name" value="Ser/Thr_kinase_AS"/>
</dbReference>
<name>A0AA37T1X1_9GAMM</name>
<gene>
    <name evidence="8" type="ORF">GCM10007877_10030</name>
</gene>
<dbReference type="RefSeq" id="WP_232593328.1">
    <property type="nucleotide sequence ID" value="NZ_BSPD01000029.1"/>
</dbReference>
<evidence type="ECO:0000256" key="5">
    <source>
        <dbReference type="PROSITE-ProRule" id="PRU00339"/>
    </source>
</evidence>
<keyword evidence="1" id="KW-0808">Transferase</keyword>
<evidence type="ECO:0000256" key="4">
    <source>
        <dbReference type="ARBA" id="ARBA00022840"/>
    </source>
</evidence>
<evidence type="ECO:0000256" key="3">
    <source>
        <dbReference type="ARBA" id="ARBA00022777"/>
    </source>
</evidence>
<dbReference type="Pfam" id="PF00069">
    <property type="entry name" value="Pkinase"/>
    <property type="match status" value="1"/>
</dbReference>
<dbReference type="Gene3D" id="1.10.510.10">
    <property type="entry name" value="Transferase(Phosphotransferase) domain 1"/>
    <property type="match status" value="1"/>
</dbReference>
<dbReference type="PROSITE" id="PS00107">
    <property type="entry name" value="PROTEIN_KINASE_ATP"/>
    <property type="match status" value="1"/>
</dbReference>
<dbReference type="SUPFAM" id="SSF48452">
    <property type="entry name" value="TPR-like"/>
    <property type="match status" value="1"/>
</dbReference>
<dbReference type="AlphaFoldDB" id="A0AA37T1X1"/>
<sequence>MSQEKSNIGLEENRYNITKLLGKGGFGEVYLAWDNQLERQVALKVIHKYAGDLKQEAKALAKLSHENIVGIYDIIQWESSPAIVMEYIDSGISFTPERLKHLTLAEFLSFYLPLLAGVEAIHEQHLIHGDIKLSNILIDHRGKVKLTDFGLAQHESCNNNHSHSQQNTFDSKENEENTVSDKIVGSWECLSPEQLRNKPLTAATDIFSLGTILFSALFGYHPFVITGDSQATRKAIETGAKFHGITPKNKELEPFIHICQQMLQINPKRRPTIKQVQALFQPYGEFVTTNALGIASEETQSLDASPDNTWVSVLKQRSTVITTLIFAGAIAATISGYFRVFEPIKSTLVIPTLAESLAHSNKVDKDGKPITPELQKILVEKEKAMTVIMDDELTDSVLADPKRRLVTKREWRGNRDWQQVAESLLVDEIVFGQTQCNEFESCRFTLSKYSRKERKVVDNVSIDTPTDNILEVSEVISSMTDNMLGGYRNENTEKRATQEELEHYLRYRANLDKLSNTELITALEGMIEKGTSFNTAYAYLGKLYLKEYEVTREHDWLLKTKTIADRISHTISGLELLFWMNIEKKQFTKAQEILDQIRQLPAIDQSYLVLRNSFLKFESGDKTKAVNYLLSQNNIRKNARYYHTLVYMLNDLARNEEVLSYTEQWLQLEPENRNAKEYQLVALIFLGDLRKALDIGLKLQTENANQLVLDNLSLIYLLQGDFDQCIKILSNLLKANPDNRNILYNLAEAYRGQKNNAKANDLFKQFVTATLKFSDLQWQDHAYLALSYAHLKQTNEALLSMQNMSAQALASGNSSDGMYYLLSSHIYSLLGQNKAALINAKEALRKGQGLHWFNLPWLAELKAQLELKAAN</sequence>
<dbReference type="Gene3D" id="1.25.40.10">
    <property type="entry name" value="Tetratricopeptide repeat domain"/>
    <property type="match status" value="2"/>
</dbReference>